<dbReference type="GO" id="GO:0005524">
    <property type="term" value="F:ATP binding"/>
    <property type="evidence" value="ECO:0007669"/>
    <property type="project" value="UniProtKB-UniRule"/>
</dbReference>
<dbReference type="Gene3D" id="3.40.1110.10">
    <property type="entry name" value="Calcium-transporting ATPase, cytoplasmic domain N"/>
    <property type="match status" value="1"/>
</dbReference>
<feature type="transmembrane region" description="Helical" evidence="15">
    <location>
        <begin position="239"/>
        <end position="261"/>
    </location>
</feature>
<dbReference type="PROSITE" id="PS00154">
    <property type="entry name" value="ATPASE_E1_E2"/>
    <property type="match status" value="1"/>
</dbReference>
<comment type="subcellular location">
    <subcellularLocation>
        <location evidence="2 15">Cell membrane</location>
    </subcellularLocation>
    <subcellularLocation>
        <location evidence="1">Endomembrane system</location>
        <topology evidence="1">Multi-pass membrane protein</topology>
    </subcellularLocation>
</comment>
<dbReference type="OrthoDB" id="2490525at2"/>
<dbReference type="EMBL" id="NXLU01000001">
    <property type="protein sequence ID" value="RDU70141.1"/>
    <property type="molecule type" value="Genomic_DNA"/>
</dbReference>
<evidence type="ECO:0000256" key="1">
    <source>
        <dbReference type="ARBA" id="ARBA00004127"/>
    </source>
</evidence>
<keyword evidence="7 15" id="KW-0479">Metal-binding</keyword>
<dbReference type="SUPFAM" id="SSF55008">
    <property type="entry name" value="HMA, heavy metal-associated domain"/>
    <property type="match status" value="1"/>
</dbReference>
<dbReference type="Gene3D" id="3.30.70.100">
    <property type="match status" value="1"/>
</dbReference>
<name>A0A3D8J017_9HELI</name>
<keyword evidence="8 15" id="KW-0547">Nucleotide-binding</keyword>
<dbReference type="GO" id="GO:0043682">
    <property type="term" value="F:P-type divalent copper transporter activity"/>
    <property type="evidence" value="ECO:0007669"/>
    <property type="project" value="TreeGrafter"/>
</dbReference>
<dbReference type="SUPFAM" id="SSF81653">
    <property type="entry name" value="Calcium ATPase, transduction domain A"/>
    <property type="match status" value="1"/>
</dbReference>
<evidence type="ECO:0000256" key="7">
    <source>
        <dbReference type="ARBA" id="ARBA00022723"/>
    </source>
</evidence>
<evidence type="ECO:0000256" key="5">
    <source>
        <dbReference type="ARBA" id="ARBA00022553"/>
    </source>
</evidence>
<feature type="domain" description="HMA" evidence="16">
    <location>
        <begin position="88"/>
        <end position="154"/>
    </location>
</feature>
<dbReference type="NCBIfam" id="TIGR01494">
    <property type="entry name" value="ATPase_P-type"/>
    <property type="match status" value="1"/>
</dbReference>
<dbReference type="Proteomes" id="UP000257067">
    <property type="component" value="Unassembled WGS sequence"/>
</dbReference>
<dbReference type="CDD" id="cd02079">
    <property type="entry name" value="P-type_ATPase_HM"/>
    <property type="match status" value="1"/>
</dbReference>
<organism evidence="17 18">
    <name type="scientific">Helicobacter cholecystus</name>
    <dbReference type="NCBI Taxonomy" id="45498"/>
    <lineage>
        <taxon>Bacteria</taxon>
        <taxon>Pseudomonadati</taxon>
        <taxon>Campylobacterota</taxon>
        <taxon>Epsilonproteobacteria</taxon>
        <taxon>Campylobacterales</taxon>
        <taxon>Helicobacteraceae</taxon>
        <taxon>Helicobacter</taxon>
    </lineage>
</organism>
<keyword evidence="9 15" id="KW-0067">ATP-binding</keyword>
<evidence type="ECO:0000256" key="8">
    <source>
        <dbReference type="ARBA" id="ARBA00022741"/>
    </source>
</evidence>
<dbReference type="InterPro" id="IPR027256">
    <property type="entry name" value="P-typ_ATPase_IB"/>
</dbReference>
<evidence type="ECO:0000256" key="10">
    <source>
        <dbReference type="ARBA" id="ARBA00022967"/>
    </source>
</evidence>
<evidence type="ECO:0000313" key="17">
    <source>
        <dbReference type="EMBL" id="RDU70141.1"/>
    </source>
</evidence>
<keyword evidence="12 15" id="KW-0472">Membrane</keyword>
<dbReference type="InterPro" id="IPR006121">
    <property type="entry name" value="HMA_dom"/>
</dbReference>
<proteinExistence type="inferred from homology"/>
<dbReference type="InterPro" id="IPR023299">
    <property type="entry name" value="ATPase_P-typ_cyto_dom_N"/>
</dbReference>
<dbReference type="NCBIfam" id="TIGR01525">
    <property type="entry name" value="ATPase-IB_hvy"/>
    <property type="match status" value="1"/>
</dbReference>
<evidence type="ECO:0000256" key="14">
    <source>
        <dbReference type="ARBA" id="ARBA00040690"/>
    </source>
</evidence>
<keyword evidence="18" id="KW-1185">Reference proteome</keyword>
<feature type="transmembrane region" description="Helical" evidence="15">
    <location>
        <begin position="267"/>
        <end position="284"/>
    </location>
</feature>
<dbReference type="NCBIfam" id="TIGR01511">
    <property type="entry name" value="ATPase-IB1_Cu"/>
    <property type="match status" value="1"/>
</dbReference>
<evidence type="ECO:0000256" key="6">
    <source>
        <dbReference type="ARBA" id="ARBA00022692"/>
    </source>
</evidence>
<evidence type="ECO:0000256" key="15">
    <source>
        <dbReference type="RuleBase" id="RU362081"/>
    </source>
</evidence>
<accession>A0A3D8J017</accession>
<feature type="transmembrane region" description="Helical" evidence="15">
    <location>
        <begin position="746"/>
        <end position="762"/>
    </location>
</feature>
<dbReference type="InterPro" id="IPR036412">
    <property type="entry name" value="HAD-like_sf"/>
</dbReference>
<evidence type="ECO:0000256" key="2">
    <source>
        <dbReference type="ARBA" id="ARBA00004236"/>
    </source>
</evidence>
<sequence>MKCSHCQNTFPKDSLLVCNDEGKELYFCCNGCKSVYFILKDHHVQSFYDKLQGSALTPKDKIQTFSPAYYQSQSFKEKYIRKTKDGYSQTLFLIHNIHCSACIWLNETMLNKLDGIIEANIHYTNHKAVITFDESKLSVAQIVALIESLGYGVSVGEEMEQKSQEEKRNFFIKLTVAIFCSMNIMWLAIAQYSGYFQGITKEYSLLLNIASFLLCTPVLFYSGSIFYKSAYWGLKRGVVGMDLLVFSGGLITYCYSIYASLSGAETYFESVSMILTFVMIGKFLELKSKNLAGEVLESLSAQIPQSLRVFREGGICEIAPQEVLVGERIEVLVGERIVIDGILESEEALLDEVALSGESNPISKTKGEFLISGSINLMRSITYRATKSFEESSLNSLIKLMQNATAKKPAIEALANKISARFSQFVLICAICTFCAYLFLHHPFNEALRVAISVIIIACPCALALATPISSIVGLSRAYQEGILFKQSKFLETLAKVNYLCFDKTGTLTQGMPQVVREQKFHSYNPALLEALMQKNIHPIAKGILSYLHIPSSLEISEVIVHNHQGLEGECEGKILLGGSVEFLRQRGVEVGEISGEGSVFAWSVDGELQSIFFLQDSLKPYAKEALALLRGFGLEMCILSGDAQSEVERIAQELDVEQYYFKHSPTQKAEVIKSLRERGYKIAMIGDGINDVLALTQSEVGISMANRNDLAIESSDVVLLYSDLHTLSKTFCIAQKTLKNIKQNIFFSLFYNATTIPLAVLGFIAPIFAALSMSISSLVVVLNALRLKRIKL</sequence>
<dbReference type="InterPro" id="IPR023214">
    <property type="entry name" value="HAD_sf"/>
</dbReference>
<feature type="transmembrane region" description="Helical" evidence="15">
    <location>
        <begin position="768"/>
        <end position="786"/>
    </location>
</feature>
<dbReference type="AlphaFoldDB" id="A0A3D8J017"/>
<dbReference type="InterPro" id="IPR021993">
    <property type="entry name" value="ATPase-cat-bd"/>
</dbReference>
<dbReference type="Pfam" id="PF00702">
    <property type="entry name" value="Hydrolase"/>
    <property type="match status" value="1"/>
</dbReference>
<dbReference type="RefSeq" id="WP_104724116.1">
    <property type="nucleotide sequence ID" value="NZ_FZNE01000002.1"/>
</dbReference>
<evidence type="ECO:0000256" key="4">
    <source>
        <dbReference type="ARBA" id="ARBA00022475"/>
    </source>
</evidence>
<dbReference type="InterPro" id="IPR023298">
    <property type="entry name" value="ATPase_P-typ_TM_dom_sf"/>
</dbReference>
<evidence type="ECO:0000256" key="9">
    <source>
        <dbReference type="ARBA" id="ARBA00022840"/>
    </source>
</evidence>
<dbReference type="GO" id="GO:0005507">
    <property type="term" value="F:copper ion binding"/>
    <property type="evidence" value="ECO:0007669"/>
    <property type="project" value="TreeGrafter"/>
</dbReference>
<keyword evidence="6 15" id="KW-0812">Transmembrane</keyword>
<dbReference type="GO" id="GO:0016887">
    <property type="term" value="F:ATP hydrolysis activity"/>
    <property type="evidence" value="ECO:0007669"/>
    <property type="project" value="InterPro"/>
</dbReference>
<dbReference type="Pfam" id="PF00403">
    <property type="entry name" value="HMA"/>
    <property type="match status" value="1"/>
</dbReference>
<evidence type="ECO:0000256" key="11">
    <source>
        <dbReference type="ARBA" id="ARBA00022989"/>
    </source>
</evidence>
<dbReference type="InterPro" id="IPR008250">
    <property type="entry name" value="ATPase_P-typ_transduc_dom_A_sf"/>
</dbReference>
<dbReference type="Gene3D" id="3.40.50.1000">
    <property type="entry name" value="HAD superfamily/HAD-like"/>
    <property type="match status" value="1"/>
</dbReference>
<reference evidence="17 18" key="1">
    <citation type="submission" date="2018-04" db="EMBL/GenBank/DDBJ databases">
        <title>Novel Campyloabacter and Helicobacter Species and Strains.</title>
        <authorList>
            <person name="Mannion A.J."/>
            <person name="Shen Z."/>
            <person name="Fox J.G."/>
        </authorList>
    </citation>
    <scope>NUCLEOTIDE SEQUENCE [LARGE SCALE GENOMIC DNA]</scope>
    <source>
        <strain evidence="17 18">ATCC 700242</strain>
    </source>
</reference>
<dbReference type="InterPro" id="IPR059000">
    <property type="entry name" value="ATPase_P-type_domA"/>
</dbReference>
<gene>
    <name evidence="17" type="ORF">CQA62_01655</name>
</gene>
<keyword evidence="10" id="KW-1278">Translocase</keyword>
<feature type="transmembrane region" description="Helical" evidence="15">
    <location>
        <begin position="450"/>
        <end position="475"/>
    </location>
</feature>
<dbReference type="PRINTS" id="PR00943">
    <property type="entry name" value="CUATPASE"/>
</dbReference>
<dbReference type="PANTHER" id="PTHR43520:SF8">
    <property type="entry name" value="P-TYPE CU(+) TRANSPORTER"/>
    <property type="match status" value="1"/>
</dbReference>
<evidence type="ECO:0000259" key="16">
    <source>
        <dbReference type="PROSITE" id="PS50846"/>
    </source>
</evidence>
<dbReference type="Gene3D" id="2.70.150.10">
    <property type="entry name" value="Calcium-transporting ATPase, cytoplasmic transduction domain A"/>
    <property type="match status" value="1"/>
</dbReference>
<comment type="similarity">
    <text evidence="3 15">Belongs to the cation transport ATPase (P-type) (TC 3.A.3) family. Type IB subfamily.</text>
</comment>
<dbReference type="Pfam" id="PF00122">
    <property type="entry name" value="E1-E2_ATPase"/>
    <property type="match status" value="1"/>
</dbReference>
<dbReference type="SUPFAM" id="SSF81665">
    <property type="entry name" value="Calcium ATPase, transmembrane domain M"/>
    <property type="match status" value="1"/>
</dbReference>
<comment type="function">
    <text evidence="13">Probably involved in copper export.</text>
</comment>
<dbReference type="GO" id="GO:0055070">
    <property type="term" value="P:copper ion homeostasis"/>
    <property type="evidence" value="ECO:0007669"/>
    <property type="project" value="TreeGrafter"/>
</dbReference>
<dbReference type="Pfam" id="PF12156">
    <property type="entry name" value="ATPase-cat_bd"/>
    <property type="match status" value="1"/>
</dbReference>
<dbReference type="PANTHER" id="PTHR43520">
    <property type="entry name" value="ATP7, ISOFORM B"/>
    <property type="match status" value="1"/>
</dbReference>
<dbReference type="InterPro" id="IPR011017">
    <property type="entry name" value="TRASH_dom"/>
</dbReference>
<feature type="transmembrane region" description="Helical" evidence="15">
    <location>
        <begin position="425"/>
        <end position="444"/>
    </location>
</feature>
<evidence type="ECO:0000256" key="12">
    <source>
        <dbReference type="ARBA" id="ARBA00023136"/>
    </source>
</evidence>
<dbReference type="InterPro" id="IPR018303">
    <property type="entry name" value="ATPase_P-typ_P_site"/>
</dbReference>
<dbReference type="InterPro" id="IPR036163">
    <property type="entry name" value="HMA_dom_sf"/>
</dbReference>
<evidence type="ECO:0000256" key="13">
    <source>
        <dbReference type="ARBA" id="ARBA00037143"/>
    </source>
</evidence>
<dbReference type="GO" id="GO:0012505">
    <property type="term" value="C:endomembrane system"/>
    <property type="evidence" value="ECO:0007669"/>
    <property type="project" value="UniProtKB-SubCell"/>
</dbReference>
<keyword evidence="4 15" id="KW-1003">Cell membrane</keyword>
<evidence type="ECO:0000313" key="18">
    <source>
        <dbReference type="Proteomes" id="UP000257067"/>
    </source>
</evidence>
<dbReference type="PRINTS" id="PR00119">
    <property type="entry name" value="CATATPASE"/>
</dbReference>
<dbReference type="SUPFAM" id="SSF56784">
    <property type="entry name" value="HAD-like"/>
    <property type="match status" value="1"/>
</dbReference>
<protein>
    <recommendedName>
        <fullName evidence="14">Copper-transporting ATPase</fullName>
    </recommendedName>
</protein>
<keyword evidence="5" id="KW-0597">Phosphoprotein</keyword>
<comment type="caution">
    <text evidence="17">The sequence shown here is derived from an EMBL/GenBank/DDBJ whole genome shotgun (WGS) entry which is preliminary data.</text>
</comment>
<keyword evidence="11 15" id="KW-1133">Transmembrane helix</keyword>
<dbReference type="GO" id="GO:0005886">
    <property type="term" value="C:plasma membrane"/>
    <property type="evidence" value="ECO:0007669"/>
    <property type="project" value="UniProtKB-SubCell"/>
</dbReference>
<dbReference type="InterPro" id="IPR001757">
    <property type="entry name" value="P_typ_ATPase"/>
</dbReference>
<dbReference type="PROSITE" id="PS50846">
    <property type="entry name" value="HMA_2"/>
    <property type="match status" value="1"/>
</dbReference>
<dbReference type="SMART" id="SM00746">
    <property type="entry name" value="TRASH"/>
    <property type="match status" value="1"/>
</dbReference>
<evidence type="ECO:0000256" key="3">
    <source>
        <dbReference type="ARBA" id="ARBA00006024"/>
    </source>
</evidence>
<feature type="transmembrane region" description="Helical" evidence="15">
    <location>
        <begin position="205"/>
        <end position="227"/>
    </location>
</feature>
<feature type="transmembrane region" description="Helical" evidence="15">
    <location>
        <begin position="170"/>
        <end position="193"/>
    </location>
</feature>